<dbReference type="InterPro" id="IPR050661">
    <property type="entry name" value="BglG_antiterminators"/>
</dbReference>
<gene>
    <name evidence="8" type="ORF">SAMN05421736_108139</name>
</gene>
<dbReference type="InterPro" id="IPR011608">
    <property type="entry name" value="PRD"/>
</dbReference>
<dbReference type="InterPro" id="IPR001550">
    <property type="entry name" value="Transcrpt_antitermin_CS"/>
</dbReference>
<evidence type="ECO:0000313" key="8">
    <source>
        <dbReference type="EMBL" id="SDZ25909.1"/>
    </source>
</evidence>
<dbReference type="Pfam" id="PF00874">
    <property type="entry name" value="PRD"/>
    <property type="match status" value="2"/>
</dbReference>
<accession>A0A1H3RLW8</accession>
<dbReference type="AlphaFoldDB" id="A0A1H3RLW8"/>
<dbReference type="OrthoDB" id="9813552at2"/>
<proteinExistence type="inferred from homology"/>
<feature type="domain" description="PRD" evidence="7">
    <location>
        <begin position="65"/>
        <end position="170"/>
    </location>
</feature>
<dbReference type="PROSITE" id="PS00654">
    <property type="entry name" value="PRD_1"/>
    <property type="match status" value="1"/>
</dbReference>
<feature type="domain" description="PRD" evidence="7">
    <location>
        <begin position="171"/>
        <end position="276"/>
    </location>
</feature>
<evidence type="ECO:0000256" key="6">
    <source>
        <dbReference type="ARBA" id="ARBA00038510"/>
    </source>
</evidence>
<evidence type="ECO:0000256" key="5">
    <source>
        <dbReference type="ARBA" id="ARBA00023163"/>
    </source>
</evidence>
<keyword evidence="3" id="KW-0805">Transcription regulation</keyword>
<comment type="similarity">
    <text evidence="6">Belongs to the transcriptional antiterminator BglG family.</text>
</comment>
<sequence>MKIDKILNNNVVSVLQDDGTELVVMGRGLAFQKKRGQEIAEDKVEKIFSLKDKKTSDNFKMLLREVPLELMNEVEEIINDATKNLNKKLNENIYVSLTDHINFALERYQKGAAIKNALLWEIKQLYKEEFKVGLKAIKKINERFHVALPEDEAGFIAIHIINAEMNEDVSNTINITKFIQQIINIVKYHFNVEFAEESLNYFRFITHLKFFAQRVFKGTHYENDDDYLYIMIKQKHKEAAQCTEKIKNYIKHQYNHDLTNEEMLYLTIHIERVVNR</sequence>
<dbReference type="SMART" id="SM01061">
    <property type="entry name" value="CAT_RBD"/>
    <property type="match status" value="1"/>
</dbReference>
<dbReference type="PROSITE" id="PS51372">
    <property type="entry name" value="PRD_2"/>
    <property type="match status" value="2"/>
</dbReference>
<dbReference type="SUPFAM" id="SSF50151">
    <property type="entry name" value="SacY-like RNA-binding domain"/>
    <property type="match status" value="1"/>
</dbReference>
<keyword evidence="4" id="KW-0010">Activator</keyword>
<dbReference type="InterPro" id="IPR036650">
    <property type="entry name" value="CAT_RNA-bd_dom_sf"/>
</dbReference>
<evidence type="ECO:0000256" key="4">
    <source>
        <dbReference type="ARBA" id="ARBA00023159"/>
    </source>
</evidence>
<dbReference type="GO" id="GO:0045893">
    <property type="term" value="P:positive regulation of DNA-templated transcription"/>
    <property type="evidence" value="ECO:0007669"/>
    <property type="project" value="InterPro"/>
</dbReference>
<dbReference type="SUPFAM" id="SSF63520">
    <property type="entry name" value="PTS-regulatory domain, PRD"/>
    <property type="match status" value="2"/>
</dbReference>
<dbReference type="InterPro" id="IPR004341">
    <property type="entry name" value="CAT_RNA-bd_dom"/>
</dbReference>
<dbReference type="Gene3D" id="1.10.1790.10">
    <property type="entry name" value="PRD domain"/>
    <property type="match status" value="2"/>
</dbReference>
<dbReference type="InterPro" id="IPR036634">
    <property type="entry name" value="PRD_sf"/>
</dbReference>
<organism evidence="8 9">
    <name type="scientific">Evansella caseinilytica</name>
    <dbReference type="NCBI Taxonomy" id="1503961"/>
    <lineage>
        <taxon>Bacteria</taxon>
        <taxon>Bacillati</taxon>
        <taxon>Bacillota</taxon>
        <taxon>Bacilli</taxon>
        <taxon>Bacillales</taxon>
        <taxon>Bacillaceae</taxon>
        <taxon>Evansella</taxon>
    </lineage>
</organism>
<keyword evidence="2" id="KW-0694">RNA-binding</keyword>
<keyword evidence="9" id="KW-1185">Reference proteome</keyword>
<keyword evidence="1" id="KW-0677">Repeat</keyword>
<evidence type="ECO:0000256" key="3">
    <source>
        <dbReference type="ARBA" id="ARBA00023015"/>
    </source>
</evidence>
<evidence type="ECO:0000259" key="7">
    <source>
        <dbReference type="PROSITE" id="PS51372"/>
    </source>
</evidence>
<dbReference type="Proteomes" id="UP000198935">
    <property type="component" value="Unassembled WGS sequence"/>
</dbReference>
<dbReference type="PANTHER" id="PTHR30185">
    <property type="entry name" value="CRYPTIC BETA-GLUCOSIDE BGL OPERON ANTITERMINATOR"/>
    <property type="match status" value="1"/>
</dbReference>
<protein>
    <submittedName>
        <fullName evidence="8">Beta-glucoside operon transcriptional antiterminator</fullName>
    </submittedName>
</protein>
<dbReference type="NCBIfam" id="NF046042">
    <property type="entry name" value="LicT"/>
    <property type="match status" value="1"/>
</dbReference>
<dbReference type="PANTHER" id="PTHR30185:SF15">
    <property type="entry name" value="CRYPTIC BETA-GLUCOSIDE BGL OPERON ANTITERMINATOR"/>
    <property type="match status" value="1"/>
</dbReference>
<evidence type="ECO:0000256" key="2">
    <source>
        <dbReference type="ARBA" id="ARBA00022884"/>
    </source>
</evidence>
<evidence type="ECO:0000256" key="1">
    <source>
        <dbReference type="ARBA" id="ARBA00022737"/>
    </source>
</evidence>
<evidence type="ECO:0000313" key="9">
    <source>
        <dbReference type="Proteomes" id="UP000198935"/>
    </source>
</evidence>
<name>A0A1H3RLW8_9BACI</name>
<dbReference type="Pfam" id="PF03123">
    <property type="entry name" value="CAT_RBD"/>
    <property type="match status" value="1"/>
</dbReference>
<dbReference type="Gene3D" id="2.30.24.10">
    <property type="entry name" value="CAT RNA-binding domain"/>
    <property type="match status" value="1"/>
</dbReference>
<dbReference type="EMBL" id="FNPI01000008">
    <property type="protein sequence ID" value="SDZ25909.1"/>
    <property type="molecule type" value="Genomic_DNA"/>
</dbReference>
<dbReference type="STRING" id="1503961.SAMN05421736_108139"/>
<dbReference type="GO" id="GO:0003723">
    <property type="term" value="F:RNA binding"/>
    <property type="evidence" value="ECO:0007669"/>
    <property type="project" value="UniProtKB-KW"/>
</dbReference>
<keyword evidence="5" id="KW-0804">Transcription</keyword>
<reference evidence="9" key="1">
    <citation type="submission" date="2016-10" db="EMBL/GenBank/DDBJ databases">
        <authorList>
            <person name="Varghese N."/>
            <person name="Submissions S."/>
        </authorList>
    </citation>
    <scope>NUCLEOTIDE SEQUENCE [LARGE SCALE GENOMIC DNA]</scope>
    <source>
        <strain evidence="9">SP</strain>
    </source>
</reference>